<feature type="region of interest" description="Disordered" evidence="1">
    <location>
        <begin position="345"/>
        <end position="365"/>
    </location>
</feature>
<dbReference type="EMBL" id="JAECZO010000097">
    <property type="protein sequence ID" value="KAK7197162.1"/>
    <property type="molecule type" value="Genomic_DNA"/>
</dbReference>
<comment type="caution">
    <text evidence="2">The sequence shown here is derived from an EMBL/GenBank/DDBJ whole genome shotgun (WGS) entry which is preliminary data.</text>
</comment>
<gene>
    <name evidence="2" type="ORF">NESM_000661500</name>
</gene>
<dbReference type="Proteomes" id="UP001430356">
    <property type="component" value="Unassembled WGS sequence"/>
</dbReference>
<keyword evidence="3" id="KW-1185">Reference proteome</keyword>
<feature type="region of interest" description="Disordered" evidence="1">
    <location>
        <begin position="90"/>
        <end position="110"/>
    </location>
</feature>
<protein>
    <submittedName>
        <fullName evidence="2">Uncharacterized protein</fullName>
    </submittedName>
</protein>
<organism evidence="2 3">
    <name type="scientific">Novymonas esmeraldas</name>
    <dbReference type="NCBI Taxonomy" id="1808958"/>
    <lineage>
        <taxon>Eukaryota</taxon>
        <taxon>Discoba</taxon>
        <taxon>Euglenozoa</taxon>
        <taxon>Kinetoplastea</taxon>
        <taxon>Metakinetoplastina</taxon>
        <taxon>Trypanosomatida</taxon>
        <taxon>Trypanosomatidae</taxon>
        <taxon>Novymonas</taxon>
    </lineage>
</organism>
<proteinExistence type="predicted"/>
<evidence type="ECO:0000313" key="2">
    <source>
        <dbReference type="EMBL" id="KAK7197162.1"/>
    </source>
</evidence>
<feature type="compositionally biased region" description="Polar residues" evidence="1">
    <location>
        <begin position="96"/>
        <end position="110"/>
    </location>
</feature>
<sequence>MPVLTPSVPPLWSSPKVPALLDDVKLQFATDEVRRRFTAITMHEMLAVLNMLLTDSRIGGGDGASPGVTPKDGARGPSLVLELKRNSASARAGHSRLQQQGSVSSSITASELSPRDWSAANFEGGELPPFVTTAASRLSPEWTSAITSVLDRARQSRESTEERRTVVDRVRLAIAEWCDDTHTGATSGDESQVVAHADAARHDPAWLATLVQVRRLAEDACHSKYEAVYERLCGEAEDEGDEGLLSSAAALRDEDAATAPSSIMTRRPAHRAGAGPVGIPPFSLVIQCGRAACAAASHDVDLDSHHRSGCASDEEIDSTCFVVGCEWFQWVFLAQCPLACQSEPFPESTSGAATDEDAEATAAEQRRWRQRHCTVQLLYPSEAGFSEGSDRSSDLQSAEAEYELSEPHAILTSLLGVAMRVWCQSHPHVVAEVLQMEEDAYPQHLYEGSLFWSAWPFSDAAAQARCECAATSDTMPIPLLPGECFAHESDGDDGDDDG</sequence>
<dbReference type="AlphaFoldDB" id="A0AAW0ESH3"/>
<evidence type="ECO:0000256" key="1">
    <source>
        <dbReference type="SAM" id="MobiDB-lite"/>
    </source>
</evidence>
<name>A0AAW0ESH3_9TRYP</name>
<accession>A0AAW0ESH3</accession>
<evidence type="ECO:0000313" key="3">
    <source>
        <dbReference type="Proteomes" id="UP001430356"/>
    </source>
</evidence>
<reference evidence="2 3" key="1">
    <citation type="journal article" date="2021" name="MBio">
        <title>A New Model Trypanosomatid, Novymonas esmeraldas: Genomic Perception of Its 'Candidatus Pandoraea novymonadis' Endosymbiont.</title>
        <authorList>
            <person name="Zakharova A."/>
            <person name="Saura A."/>
            <person name="Butenko A."/>
            <person name="Podesvova L."/>
            <person name="Warmusova S."/>
            <person name="Kostygov A.Y."/>
            <person name="Nenarokova A."/>
            <person name="Lukes J."/>
            <person name="Opperdoes F.R."/>
            <person name="Yurchenko V."/>
        </authorList>
    </citation>
    <scope>NUCLEOTIDE SEQUENCE [LARGE SCALE GENOMIC DNA]</scope>
    <source>
        <strain evidence="2 3">E262AT.01</strain>
    </source>
</reference>